<accession>A0A7T3KV62</accession>
<organism evidence="4 5">
    <name type="scientific">Halosimplex litoreum</name>
    <dbReference type="NCBI Taxonomy" id="1198301"/>
    <lineage>
        <taxon>Archaea</taxon>
        <taxon>Methanobacteriati</taxon>
        <taxon>Methanobacteriota</taxon>
        <taxon>Stenosarchaea group</taxon>
        <taxon>Halobacteria</taxon>
        <taxon>Halobacteriales</taxon>
        <taxon>Haloarculaceae</taxon>
        <taxon>Halosimplex</taxon>
    </lineage>
</organism>
<evidence type="ECO:0000256" key="2">
    <source>
        <dbReference type="NCBIfam" id="TIGR03399"/>
    </source>
</evidence>
<dbReference type="InterPro" id="IPR017770">
    <property type="entry name" value="RNA3'_term_phos_cyc_type_1"/>
</dbReference>
<comment type="function">
    <text evidence="1">Catalyzes the conversion of 3'-phosphate to a 2',3'-cyclic phosphodiester at the end of RNA. The mechanism of action of the enzyme occurs in 3 steps: (A) adenylation of the enzyme by ATP; (B) transfer of adenylate to an RNA-N3'P to produce RNA-N3'PP5'A; (C) and attack of the adjacent 2'-hydroxyl on the 3'-phosphorus in the diester linkage to produce the cyclic end product. The biological role of this enzyme is unknown but it is likely to function in some aspects of cellular RNA processing.</text>
</comment>
<keyword evidence="1" id="KW-0547">Nucleotide-binding</keyword>
<feature type="binding site" evidence="1">
    <location>
        <begin position="304"/>
        <end position="308"/>
    </location>
    <ligand>
        <name>ATP</name>
        <dbReference type="ChEBI" id="CHEBI:30616"/>
    </ligand>
</feature>
<dbReference type="NCBIfam" id="TIGR03399">
    <property type="entry name" value="RNA_3prim_cycl"/>
    <property type="match status" value="1"/>
</dbReference>
<dbReference type="Proteomes" id="UP000595001">
    <property type="component" value="Chromosome"/>
</dbReference>
<dbReference type="Gene3D" id="3.65.10.20">
    <property type="entry name" value="RNA 3'-terminal phosphate cyclase domain"/>
    <property type="match status" value="1"/>
</dbReference>
<dbReference type="GO" id="GO:0005737">
    <property type="term" value="C:cytoplasm"/>
    <property type="evidence" value="ECO:0007669"/>
    <property type="project" value="UniProtKB-SubCell"/>
</dbReference>
<feature type="binding site" evidence="1">
    <location>
        <position position="98"/>
    </location>
    <ligand>
        <name>ATP</name>
        <dbReference type="ChEBI" id="CHEBI:30616"/>
    </ligand>
</feature>
<dbReference type="SUPFAM" id="SSF52913">
    <property type="entry name" value="RNA 3'-terminal phosphate cyclase, RPTC, insert domain"/>
    <property type="match status" value="1"/>
</dbReference>
<dbReference type="EC" id="6.5.1.4" evidence="1 2"/>
<dbReference type="GeneID" id="60590328"/>
<comment type="similarity">
    <text evidence="1">Belongs to the RNA 3'-terminal cyclase family. Type 1 subfamily.</text>
</comment>
<name>A0A7T3KV62_9EURY</name>
<dbReference type="InterPro" id="IPR036553">
    <property type="entry name" value="RPTC_insert"/>
</dbReference>
<protein>
    <recommendedName>
        <fullName evidence="1 2">RNA 3'-terminal phosphate cyclase</fullName>
        <shortName evidence="1">RNA cyclase</shortName>
        <shortName evidence="1">RNA-3'-phosphate cyclase</shortName>
        <ecNumber evidence="1 2">6.5.1.4</ecNumber>
    </recommendedName>
</protein>
<proteinExistence type="inferred from homology"/>
<dbReference type="InterPro" id="IPR013792">
    <property type="entry name" value="RNA3'P_cycl/enolpyr_Trfase_a/b"/>
</dbReference>
<dbReference type="AlphaFoldDB" id="A0A7T3KV62"/>
<evidence type="ECO:0000256" key="1">
    <source>
        <dbReference type="HAMAP-Rule" id="MF_00200"/>
    </source>
</evidence>
<dbReference type="Pfam" id="PF01137">
    <property type="entry name" value="RTC"/>
    <property type="match status" value="1"/>
</dbReference>
<gene>
    <name evidence="1" type="primary">rtcA</name>
    <name evidence="4" type="ORF">I7X12_17505</name>
</gene>
<dbReference type="GO" id="GO:0003963">
    <property type="term" value="F:RNA-3'-phosphate cyclase activity"/>
    <property type="evidence" value="ECO:0007669"/>
    <property type="project" value="UniProtKB-UniRule"/>
</dbReference>
<sequence length="358" mass="36991">MFEVDGSDGGGQLLRSALTLSMLDAEPVAIGDVRGDRPEPGLKPQHLAAVETAAAVADATVEGTDLGSESVTFDPGELTGGRYEVDVGTAGSVTLLFDTLLPLAAAIDDPLAVTATGGTDVSWSPSLAYYRGVKLPLLRRFGLAAAVELDRTGFYPAGGGRATLFLWPSTLSPVALDTPLEPTGARVYSKAATDLVDAEVADRQADAATDALEERGIEVLERRAAYVASDGPGSALAVRLDGATHDGDSEGTDDGLEGQWDDRHHPLAGFDAYGAPGTPAEAVAAEVTDQVRRFRGSDAAVDSHTADQLLVFLALAGGRVAIPGVSDHVATSRDLLAAFDRPVGVDRSGPVHVLVADR</sequence>
<feature type="domain" description="RNA 3'-terminal phosphate cyclase" evidence="3">
    <location>
        <begin position="9"/>
        <end position="338"/>
    </location>
</feature>
<dbReference type="Gene3D" id="3.30.360.20">
    <property type="entry name" value="RNA 3'-terminal phosphate cyclase, insert domain"/>
    <property type="match status" value="1"/>
</dbReference>
<keyword evidence="5" id="KW-1185">Reference proteome</keyword>
<evidence type="ECO:0000313" key="4">
    <source>
        <dbReference type="EMBL" id="QPV62505.1"/>
    </source>
</evidence>
<dbReference type="NCBIfam" id="NF003246">
    <property type="entry name" value="PRK04204.1-2"/>
    <property type="match status" value="1"/>
</dbReference>
<dbReference type="GO" id="GO:0005524">
    <property type="term" value="F:ATP binding"/>
    <property type="evidence" value="ECO:0007669"/>
    <property type="project" value="UniProtKB-KW"/>
</dbReference>
<dbReference type="KEGG" id="hlt:I7X12_17505"/>
<reference evidence="4 5" key="1">
    <citation type="submission" date="2020-12" db="EMBL/GenBank/DDBJ databases">
        <title>Halosimplex halophilum sp. nov. and Halosimplex salinum sp. nov., two new members of the genus Halosimplex.</title>
        <authorList>
            <person name="Cui H.L."/>
        </authorList>
    </citation>
    <scope>NUCLEOTIDE SEQUENCE [LARGE SCALE GENOMIC DNA]</scope>
    <source>
        <strain evidence="4 5">YGH94</strain>
    </source>
</reference>
<evidence type="ECO:0000313" key="5">
    <source>
        <dbReference type="Proteomes" id="UP000595001"/>
    </source>
</evidence>
<dbReference type="SUPFAM" id="SSF55205">
    <property type="entry name" value="EPT/RTPC-like"/>
    <property type="match status" value="1"/>
</dbReference>
<dbReference type="InterPro" id="IPR037136">
    <property type="entry name" value="RNA3'_phos_cyclase_dom_sf"/>
</dbReference>
<keyword evidence="1 4" id="KW-0436">Ligase</keyword>
<evidence type="ECO:0000259" key="3">
    <source>
        <dbReference type="Pfam" id="PF01137"/>
    </source>
</evidence>
<dbReference type="InterPro" id="IPR000228">
    <property type="entry name" value="RNA3'_term_phos_cyc"/>
</dbReference>
<dbReference type="RefSeq" id="WP_198061308.1">
    <property type="nucleotide sequence ID" value="NZ_CP065856.1"/>
</dbReference>
<dbReference type="PANTHER" id="PTHR11096:SF0">
    <property type="entry name" value="RNA 3'-TERMINAL PHOSPHATE CYCLASE"/>
    <property type="match status" value="1"/>
</dbReference>
<dbReference type="OrthoDB" id="7994at2157"/>
<dbReference type="PANTHER" id="PTHR11096">
    <property type="entry name" value="RNA 3' TERMINAL PHOSPHATE CYCLASE"/>
    <property type="match status" value="1"/>
</dbReference>
<dbReference type="InterPro" id="IPR023797">
    <property type="entry name" value="RNA3'_phos_cyclase_dom"/>
</dbReference>
<dbReference type="GO" id="GO:0006396">
    <property type="term" value="P:RNA processing"/>
    <property type="evidence" value="ECO:0007669"/>
    <property type="project" value="UniProtKB-UniRule"/>
</dbReference>
<dbReference type="PIRSF" id="PIRSF005378">
    <property type="entry name" value="RNA3'_term_phos_cycl_euk"/>
    <property type="match status" value="1"/>
</dbReference>
<comment type="catalytic activity">
    <reaction evidence="1">
        <text>a 3'-end 3'-phospho-ribonucleotide-RNA + ATP = a 3'-end 2',3'-cyclophospho-ribonucleotide-RNA + AMP + diphosphate</text>
        <dbReference type="Rhea" id="RHEA:23976"/>
        <dbReference type="Rhea" id="RHEA-COMP:10463"/>
        <dbReference type="Rhea" id="RHEA-COMP:10464"/>
        <dbReference type="ChEBI" id="CHEBI:30616"/>
        <dbReference type="ChEBI" id="CHEBI:33019"/>
        <dbReference type="ChEBI" id="CHEBI:83062"/>
        <dbReference type="ChEBI" id="CHEBI:83064"/>
        <dbReference type="ChEBI" id="CHEBI:456215"/>
        <dbReference type="EC" id="6.5.1.4"/>
    </reaction>
</comment>
<feature type="active site" description="Tele-AMP-histidine intermediate" evidence="1">
    <location>
        <position position="328"/>
    </location>
</feature>
<dbReference type="HAMAP" id="MF_00200">
    <property type="entry name" value="RTC"/>
    <property type="match status" value="1"/>
</dbReference>
<comment type="subcellular location">
    <subcellularLocation>
        <location evidence="1">Cytoplasm</location>
    </subcellularLocation>
</comment>
<keyword evidence="1" id="KW-0067">ATP-binding</keyword>
<keyword evidence="1" id="KW-0963">Cytoplasm</keyword>
<dbReference type="EMBL" id="CP065856">
    <property type="protein sequence ID" value="QPV62505.1"/>
    <property type="molecule type" value="Genomic_DNA"/>
</dbReference>